<feature type="compositionally biased region" description="Low complexity" evidence="4">
    <location>
        <begin position="363"/>
        <end position="385"/>
    </location>
</feature>
<reference evidence="5 6" key="1">
    <citation type="journal article" date="2007" name="Science">
        <title>The Chlamydomonas genome reveals the evolution of key animal and plant functions.</title>
        <authorList>
            <person name="Merchant S.S."/>
            <person name="Prochnik S.E."/>
            <person name="Vallon O."/>
            <person name="Harris E.H."/>
            <person name="Karpowicz S.J."/>
            <person name="Witman G.B."/>
            <person name="Terry A."/>
            <person name="Salamov A."/>
            <person name="Fritz-Laylin L.K."/>
            <person name="Marechal-Drouard L."/>
            <person name="Marshall W.F."/>
            <person name="Qu L.H."/>
            <person name="Nelson D.R."/>
            <person name="Sanderfoot A.A."/>
            <person name="Spalding M.H."/>
            <person name="Kapitonov V.V."/>
            <person name="Ren Q."/>
            <person name="Ferris P."/>
            <person name="Lindquist E."/>
            <person name="Shapiro H."/>
            <person name="Lucas S.M."/>
            <person name="Grimwood J."/>
            <person name="Schmutz J."/>
            <person name="Cardol P."/>
            <person name="Cerutti H."/>
            <person name="Chanfreau G."/>
            <person name="Chen C.L."/>
            <person name="Cognat V."/>
            <person name="Croft M.T."/>
            <person name="Dent R."/>
            <person name="Dutcher S."/>
            <person name="Fernandez E."/>
            <person name="Fukuzawa H."/>
            <person name="Gonzalez-Ballester D."/>
            <person name="Gonzalez-Halphen D."/>
            <person name="Hallmann A."/>
            <person name="Hanikenne M."/>
            <person name="Hippler M."/>
            <person name="Inwood W."/>
            <person name="Jabbari K."/>
            <person name="Kalanon M."/>
            <person name="Kuras R."/>
            <person name="Lefebvre P.A."/>
            <person name="Lemaire S.D."/>
            <person name="Lobanov A.V."/>
            <person name="Lohr M."/>
            <person name="Manuell A."/>
            <person name="Meier I."/>
            <person name="Mets L."/>
            <person name="Mittag M."/>
            <person name="Mittelmeier T."/>
            <person name="Moroney J.V."/>
            <person name="Moseley J."/>
            <person name="Napoli C."/>
            <person name="Nedelcu A.M."/>
            <person name="Niyogi K."/>
            <person name="Novoselov S.V."/>
            <person name="Paulsen I.T."/>
            <person name="Pazour G."/>
            <person name="Purton S."/>
            <person name="Ral J.P."/>
            <person name="Riano-Pachon D.M."/>
            <person name="Riekhof W."/>
            <person name="Rymarquis L."/>
            <person name="Schroda M."/>
            <person name="Stern D."/>
            <person name="Umen J."/>
            <person name="Willows R."/>
            <person name="Wilson N."/>
            <person name="Zimmer S.L."/>
            <person name="Allmer J."/>
            <person name="Balk J."/>
            <person name="Bisova K."/>
            <person name="Chen C.J."/>
            <person name="Elias M."/>
            <person name="Gendler K."/>
            <person name="Hauser C."/>
            <person name="Lamb M.R."/>
            <person name="Ledford H."/>
            <person name="Long J.C."/>
            <person name="Minagawa J."/>
            <person name="Page M.D."/>
            <person name="Pan J."/>
            <person name="Pootakham W."/>
            <person name="Roje S."/>
            <person name="Rose A."/>
            <person name="Stahlberg E."/>
            <person name="Terauchi A.M."/>
            <person name="Yang P."/>
            <person name="Ball S."/>
            <person name="Bowler C."/>
            <person name="Dieckmann C.L."/>
            <person name="Gladyshev V.N."/>
            <person name="Green P."/>
            <person name="Jorgensen R."/>
            <person name="Mayfield S."/>
            <person name="Mueller-Roeber B."/>
            <person name="Rajamani S."/>
            <person name="Sayre R.T."/>
            <person name="Brokstein P."/>
            <person name="Dubchak I."/>
            <person name="Goodstein D."/>
            <person name="Hornick L."/>
            <person name="Huang Y.W."/>
            <person name="Jhaveri J."/>
            <person name="Luo Y."/>
            <person name="Martinez D."/>
            <person name="Ngau W.C."/>
            <person name="Otillar B."/>
            <person name="Poliakov A."/>
            <person name="Porter A."/>
            <person name="Szajkowski L."/>
            <person name="Werner G."/>
            <person name="Zhou K."/>
            <person name="Grigoriev I.V."/>
            <person name="Rokhsar D.S."/>
            <person name="Grossman A.R."/>
        </authorList>
    </citation>
    <scope>NUCLEOTIDE SEQUENCE [LARGE SCALE GENOMIC DNA]</scope>
    <source>
        <strain evidence="6">CC-503</strain>
    </source>
</reference>
<dbReference type="Proteomes" id="UP000006906">
    <property type="component" value="Chromosome 12"/>
</dbReference>
<proteinExistence type="predicted"/>
<keyword evidence="3" id="KW-0175">Coiled coil</keyword>
<dbReference type="RefSeq" id="XP_042918263.1">
    <property type="nucleotide sequence ID" value="XM_043068104.1"/>
</dbReference>
<feature type="region of interest" description="Disordered" evidence="4">
    <location>
        <begin position="1790"/>
        <end position="1816"/>
    </location>
</feature>
<dbReference type="GO" id="GO:0103118">
    <property type="term" value="F:UDP-3-O-[(3R)-3-hydroxyacyl]-glucosamine N-acyltransferase activity"/>
    <property type="evidence" value="ECO:0000318"/>
    <property type="project" value="GO_Central"/>
</dbReference>
<dbReference type="InterPro" id="IPR007691">
    <property type="entry name" value="LpxD"/>
</dbReference>
<feature type="compositionally biased region" description="Pro residues" evidence="4">
    <location>
        <begin position="2020"/>
        <end position="2029"/>
    </location>
</feature>
<dbReference type="Gramene" id="PNW74971">
    <property type="protein sequence ID" value="PNW74971"/>
    <property type="gene ID" value="CHLRE_12g502150v5"/>
</dbReference>
<dbReference type="GO" id="GO:2001289">
    <property type="term" value="P:lipid X metabolic process"/>
    <property type="evidence" value="ECO:0000318"/>
    <property type="project" value="GO_Central"/>
</dbReference>
<dbReference type="OrthoDB" id="547278at2759"/>
<dbReference type="PANTHER" id="PTHR43378">
    <property type="entry name" value="UDP-3-O-ACYLGLUCOSAMINE N-ACYLTRANSFERASE"/>
    <property type="match status" value="1"/>
</dbReference>
<evidence type="ECO:0000313" key="6">
    <source>
        <dbReference type="Proteomes" id="UP000006906"/>
    </source>
</evidence>
<feature type="region of interest" description="Disordered" evidence="4">
    <location>
        <begin position="484"/>
        <end position="564"/>
    </location>
</feature>
<dbReference type="GO" id="GO:0016410">
    <property type="term" value="F:N-acyltransferase activity"/>
    <property type="evidence" value="ECO:0007669"/>
    <property type="project" value="InterPro"/>
</dbReference>
<accession>A0A2K3D375</accession>
<feature type="compositionally biased region" description="Low complexity" evidence="4">
    <location>
        <begin position="498"/>
        <end position="523"/>
    </location>
</feature>
<protein>
    <submittedName>
        <fullName evidence="5">Uncharacterized protein</fullName>
    </submittedName>
</protein>
<organism evidence="5 6">
    <name type="scientific">Chlamydomonas reinhardtii</name>
    <name type="common">Chlamydomonas smithii</name>
    <dbReference type="NCBI Taxonomy" id="3055"/>
    <lineage>
        <taxon>Eukaryota</taxon>
        <taxon>Viridiplantae</taxon>
        <taxon>Chlorophyta</taxon>
        <taxon>core chlorophytes</taxon>
        <taxon>Chlorophyceae</taxon>
        <taxon>CS clade</taxon>
        <taxon>Chlamydomonadales</taxon>
        <taxon>Chlamydomonadaceae</taxon>
        <taxon>Chlamydomonas</taxon>
    </lineage>
</organism>
<gene>
    <name evidence="5" type="ORF">CHLRE_12g502150v5</name>
</gene>
<keyword evidence="1" id="KW-0808">Transferase</keyword>
<evidence type="ECO:0000256" key="2">
    <source>
        <dbReference type="ARBA" id="ARBA00023315"/>
    </source>
</evidence>
<evidence type="ECO:0000256" key="4">
    <source>
        <dbReference type="SAM" id="MobiDB-lite"/>
    </source>
</evidence>
<dbReference type="ExpressionAtlas" id="A0A2K3D375">
    <property type="expression patterns" value="baseline"/>
</dbReference>
<dbReference type="InParanoid" id="A0A2K3D375"/>
<feature type="coiled-coil region" evidence="3">
    <location>
        <begin position="139"/>
        <end position="263"/>
    </location>
</feature>
<feature type="region of interest" description="Disordered" evidence="4">
    <location>
        <begin position="436"/>
        <end position="462"/>
    </location>
</feature>
<dbReference type="OMA" id="TYQVWRL"/>
<evidence type="ECO:0000256" key="3">
    <source>
        <dbReference type="SAM" id="Coils"/>
    </source>
</evidence>
<dbReference type="GO" id="GO:0005739">
    <property type="term" value="C:mitochondrion"/>
    <property type="evidence" value="ECO:0000318"/>
    <property type="project" value="GO_Central"/>
</dbReference>
<evidence type="ECO:0000256" key="1">
    <source>
        <dbReference type="ARBA" id="ARBA00022679"/>
    </source>
</evidence>
<feature type="compositionally biased region" description="Pro residues" evidence="4">
    <location>
        <begin position="336"/>
        <end position="347"/>
    </location>
</feature>
<dbReference type="EMBL" id="CM008973">
    <property type="protein sequence ID" value="PNW74971.1"/>
    <property type="molecule type" value="Genomic_DNA"/>
</dbReference>
<dbReference type="GeneID" id="5716407"/>
<dbReference type="GO" id="GO:0009245">
    <property type="term" value="P:lipid A biosynthetic process"/>
    <property type="evidence" value="ECO:0007669"/>
    <property type="project" value="InterPro"/>
</dbReference>
<feature type="coiled-coil region" evidence="3">
    <location>
        <begin position="35"/>
        <end position="62"/>
    </location>
</feature>
<feature type="compositionally biased region" description="Low complexity" evidence="4">
    <location>
        <begin position="546"/>
        <end position="564"/>
    </location>
</feature>
<feature type="region of interest" description="Disordered" evidence="4">
    <location>
        <begin position="309"/>
        <end position="387"/>
    </location>
</feature>
<evidence type="ECO:0000313" key="5">
    <source>
        <dbReference type="EMBL" id="PNW74971.1"/>
    </source>
</evidence>
<feature type="compositionally biased region" description="Low complexity" evidence="4">
    <location>
        <begin position="2030"/>
        <end position="2051"/>
    </location>
</feature>
<dbReference type="PANTHER" id="PTHR43378:SF2">
    <property type="entry name" value="UDP-3-O-ACYLGLUCOSAMINE N-ACYLTRANSFERASE 1, MITOCHONDRIAL-RELATED"/>
    <property type="match status" value="1"/>
</dbReference>
<feature type="compositionally biased region" description="Basic and acidic residues" evidence="4">
    <location>
        <begin position="524"/>
        <end position="533"/>
    </location>
</feature>
<feature type="compositionally biased region" description="Low complexity" evidence="4">
    <location>
        <begin position="1790"/>
        <end position="1801"/>
    </location>
</feature>
<dbReference type="KEGG" id="cre:CHLRE_12g502150v5"/>
<dbReference type="STRING" id="3055.A0A2K3D375"/>
<dbReference type="GO" id="GO:0016020">
    <property type="term" value="C:membrane"/>
    <property type="evidence" value="ECO:0007669"/>
    <property type="project" value="GOC"/>
</dbReference>
<keyword evidence="2" id="KW-0012">Acyltransferase</keyword>
<sequence>MKVDQEELAAQRREQYGFANMAKDAQFRTTQAGEMKELNDKIRELTDMLEDRKNAAKLLNTENMRLKKMCQDLQFQLLNKPQSRGESTAVKSMREMAKGFANREQMTAAEKAQLQEEFDAQIEYSRNLEMELDSVMATLNTVDGARQAAEAEIEQHKAAIADLMRDKEDMAAQVAALQQDIDQLTTGAGSLQQQLAEREAAMAAALAAAAEAQEAALKRQRAEMEADAHLGKQTATSELTAKVRELQARLDEAHDALRSLNQTETLGPGWKLLEHGLLTNSQLAAAAAAVAATTNASAPATPAAAAPAAGAAAAPPGTPPRPPASEVGSVRGAAVPTPPAGLSPHPPASEAGSARVRSRRASRTGSVAEGPGGVAAAANGPAPEALSELGRSGEIGAEASAGTVGSAAAPAASVAGSAASNKPVSAGAGDGAALADKGAAGSQLGHGPGKSLAGEASAGDVAEDLQQEPGAALSAAGSRLARSVAGERSGDLPAGSDAAKAGPREAAAGSAAPSAKPSRAASHAGEHAPDEASAKSAGAGGEAGGEADAGATSPRSARSAAPAAAKAAAPAAAAPAAKPVVEIPPPPPPAAPATPSGNILELLLHDATISPGVLGLPAADMWAQLRLACPGLAPSPVTHVALAAPAPTGAAPLPLRTAHRIHYLDDRRLLSELAAGSAKVSLHNLKTALVGAFACPRLVPAPQAPAAAPGAAGAGAVAAGAAGVGAVGGGVGGDGSGLVADGTVERVLVVAVRDEADCPALELFCMDDEGIPTQPFQAFSSPWKAQLPEGVAPPQPHEFCIDTHRLHRLQADAGRASGLFDTAARVFIGAADGHTYQVWRLADVDARRRGSFRALSRVLWEPAADPWAGSVPLASAALPLTAALHSPPLSRLELSNMRLLLGKQPVVRLYEPSEQIATRTLACRTRDAGEKLVASVRVTARLARDPEVSEQLLGALQPALAGGGAASLPPLHWQSLLGAEELSLARLVTELRAAVAAAAGRLMAVPVHSDAAATEVRALVAQAADAVSLKERQLGEGLAAAAAVVEAAATANPAEAPLARARLAGIRGHVAAALAAVVAFFRQRLELYRLGAAAWHFITAAAGPDDPVARLPVTTTPPQAQGLAATMHALAAALAALAPRGTNAAALLAGSAGGGGGGGAGVLLLPPPSAAAAAPEAGAAAAPLGLPAPAAALVDASRELEAAVRVAVDTAASVCGDACEALRKEVAAPGVDDVAATEAAAARLAALAAPVTAALVSGMAGVCQAAMAASLTEADAVAALREQLAVAAGATAAAAAAHPVLSQQQHAGGPPQAQLAAHLGLQLELQAAAAAAAALAGPAGAAGASTPAAFRAAAQLATSLGAVQGLLGAITRAAPAPVAASPQSVGAWLKAAVRMRLALGVLVTHWAAAGTAAAGHALVLGGQRQAAVVLALEVMGREVDRVLDSVKGTLDAVRANRSLDAETLAACLPPLATALTSHAAAAVTACFWLATQLLLTPVLVTTHAPPLPLLLQSEATAAPGGGSSGSGSGSSSGGLGGSCYSASLHVASEVGYVLLTLGSVGTAAAPPVPPPPPRPEEPSLAPLSHPMLTTWQPRGVVVYVDVGRLNSAAVAVAAGAPADAAPPVGTDALPLLPEAAELLGWSVRHAEEYYHMVAAAAAAAAATAVAAPAGGAAGGLAADPAAVLSEAKLAARIAAEADVVVLSGRLTDAGSMVKWLAQQGVLVLAAPDLSPPAAGVAGGGGGGGGGNGGDAAARELARTMVALLAVHHLQAAGVRALAAGHGGGVQAALASAAAPPQSGAATPRRPGSRAATPRASLSGAEAAAAADTALAAAAALAPPPAATATAAAAAGATAAAGLQPLAALTYLTDVSLAKPVLATAGELGHRLTLSLQALEATFAAAPLLAPHAEMLARHVSRQLGAQRLILEGLLAAPELLRARHPATAPLPGSAAAAGVAAGMALVGVGAGSDAGFVGGDAAGRPAAALHRVSSTGRLRPMLPAMAPKGSTSSRASTGGGPAAGTPPRPPPPATAAAAAAMVAARPPGAPAGAGAYSTESEDEEVGVSRIVPPRAGPSALLPDEPDQESEVASMRSASTVTRR</sequence>
<feature type="region of interest" description="Disordered" evidence="4">
    <location>
        <begin position="1988"/>
        <end position="2099"/>
    </location>
</feature>
<name>A0A2K3D375_CHLRE</name>
<keyword evidence="6" id="KW-1185">Reference proteome</keyword>